<name>A0ABT1C3U6_9HYPH</name>
<evidence type="ECO:0000256" key="1">
    <source>
        <dbReference type="SAM" id="MobiDB-lite"/>
    </source>
</evidence>
<keyword evidence="3" id="KW-1185">Reference proteome</keyword>
<feature type="compositionally biased region" description="Acidic residues" evidence="1">
    <location>
        <begin position="54"/>
        <end position="74"/>
    </location>
</feature>
<sequence length="74" mass="8079">MVDIPDDEDDALDLEEFLITIEAMHAAPDQFSKKDLAMMLWKAGQVIGQLLSASDEEDIEPSGDIGDMEPEGNA</sequence>
<dbReference type="Proteomes" id="UP001205906">
    <property type="component" value="Unassembled WGS sequence"/>
</dbReference>
<dbReference type="EMBL" id="JAMXQS010000003">
    <property type="protein sequence ID" value="MCO6049494.1"/>
    <property type="molecule type" value="Genomic_DNA"/>
</dbReference>
<feature type="region of interest" description="Disordered" evidence="1">
    <location>
        <begin position="51"/>
        <end position="74"/>
    </location>
</feature>
<gene>
    <name evidence="2" type="ORF">NGM99_06780</name>
</gene>
<comment type="caution">
    <text evidence="2">The sequence shown here is derived from an EMBL/GenBank/DDBJ whole genome shotgun (WGS) entry which is preliminary data.</text>
</comment>
<organism evidence="2 3">
    <name type="scientific">Mesorhizobium liriopis</name>
    <dbReference type="NCBI Taxonomy" id="2953882"/>
    <lineage>
        <taxon>Bacteria</taxon>
        <taxon>Pseudomonadati</taxon>
        <taxon>Pseudomonadota</taxon>
        <taxon>Alphaproteobacteria</taxon>
        <taxon>Hyphomicrobiales</taxon>
        <taxon>Phyllobacteriaceae</taxon>
        <taxon>Mesorhizobium</taxon>
    </lineage>
</organism>
<evidence type="ECO:0000313" key="3">
    <source>
        <dbReference type="Proteomes" id="UP001205906"/>
    </source>
</evidence>
<reference evidence="2 3" key="1">
    <citation type="submission" date="2022-06" db="EMBL/GenBank/DDBJ databases">
        <title>Mesorhizobium sp. strain RP14 Genome sequencing and assembly.</title>
        <authorList>
            <person name="Kim I."/>
        </authorList>
    </citation>
    <scope>NUCLEOTIDE SEQUENCE [LARGE SCALE GENOMIC DNA]</scope>
    <source>
        <strain evidence="3">RP14(2022)</strain>
    </source>
</reference>
<accession>A0ABT1C3U6</accession>
<protein>
    <submittedName>
        <fullName evidence="2">Uncharacterized protein</fullName>
    </submittedName>
</protein>
<dbReference type="RefSeq" id="WP_252817376.1">
    <property type="nucleotide sequence ID" value="NZ_JAMXQS010000003.1"/>
</dbReference>
<proteinExistence type="predicted"/>
<evidence type="ECO:0000313" key="2">
    <source>
        <dbReference type="EMBL" id="MCO6049494.1"/>
    </source>
</evidence>